<name>A0A225MS55_9BURK</name>
<keyword evidence="2" id="KW-1185">Reference proteome</keyword>
<dbReference type="Pfam" id="PF04102">
    <property type="entry name" value="SlyX"/>
    <property type="match status" value="1"/>
</dbReference>
<dbReference type="EMBL" id="NJIH01000003">
    <property type="protein sequence ID" value="OWT64104.1"/>
    <property type="molecule type" value="Genomic_DNA"/>
</dbReference>
<evidence type="ECO:0000313" key="1">
    <source>
        <dbReference type="EMBL" id="OWT64104.1"/>
    </source>
</evidence>
<reference evidence="2" key="1">
    <citation type="submission" date="2017-06" db="EMBL/GenBank/DDBJ databases">
        <title>Herbaspirillum phytohormonus sp. nov., isolated from the root nodule of Robinia pseudoacacia in lead-zinc mine.</title>
        <authorList>
            <person name="Fan M."/>
            <person name="Lin Y."/>
        </authorList>
    </citation>
    <scope>NUCLEOTIDE SEQUENCE [LARGE SCALE GENOMIC DNA]</scope>
    <source>
        <strain evidence="2">SC-089</strain>
    </source>
</reference>
<dbReference type="PANTHER" id="PTHR36508">
    <property type="entry name" value="PROTEIN SLYX"/>
    <property type="match status" value="1"/>
</dbReference>
<dbReference type="OrthoDB" id="8687612at2"/>
<dbReference type="InterPro" id="IPR007236">
    <property type="entry name" value="SlyX"/>
</dbReference>
<dbReference type="PANTHER" id="PTHR36508:SF1">
    <property type="entry name" value="PROTEIN SLYX"/>
    <property type="match status" value="1"/>
</dbReference>
<evidence type="ECO:0000313" key="2">
    <source>
        <dbReference type="Proteomes" id="UP000214603"/>
    </source>
</evidence>
<dbReference type="AlphaFoldDB" id="A0A225MS55"/>
<protein>
    <submittedName>
        <fullName evidence="1">SlyX protein</fullName>
    </submittedName>
</protein>
<comment type="caution">
    <text evidence="1">The sequence shown here is derived from an EMBL/GenBank/DDBJ whole genome shotgun (WGS) entry which is preliminary data.</text>
</comment>
<dbReference type="RefSeq" id="WP_088602684.1">
    <property type="nucleotide sequence ID" value="NZ_NJIH01000003.1"/>
</dbReference>
<organism evidence="1 2">
    <name type="scientific">Candidimonas nitroreducens</name>
    <dbReference type="NCBI Taxonomy" id="683354"/>
    <lineage>
        <taxon>Bacteria</taxon>
        <taxon>Pseudomonadati</taxon>
        <taxon>Pseudomonadota</taxon>
        <taxon>Betaproteobacteria</taxon>
        <taxon>Burkholderiales</taxon>
        <taxon>Alcaligenaceae</taxon>
        <taxon>Candidimonas</taxon>
    </lineage>
</organism>
<gene>
    <name evidence="1" type="ORF">CEY11_07390</name>
</gene>
<sequence length="68" mass="7899">MTVEERLIEIEIKLTRQEDLTQELNQLVYQQQKQLDELRAFCARLARQAEDLADDGSAPSANEKPPHY</sequence>
<dbReference type="Proteomes" id="UP000214603">
    <property type="component" value="Unassembled WGS sequence"/>
</dbReference>
<accession>A0A225MS55</accession>
<proteinExistence type="predicted"/>